<organism evidence="1 2">
    <name type="scientific">Polyporus arcularius HHB13444</name>
    <dbReference type="NCBI Taxonomy" id="1314778"/>
    <lineage>
        <taxon>Eukaryota</taxon>
        <taxon>Fungi</taxon>
        <taxon>Dikarya</taxon>
        <taxon>Basidiomycota</taxon>
        <taxon>Agaricomycotina</taxon>
        <taxon>Agaricomycetes</taxon>
        <taxon>Polyporales</taxon>
        <taxon>Polyporaceae</taxon>
        <taxon>Polyporus</taxon>
    </lineage>
</organism>
<dbReference type="Proteomes" id="UP000308197">
    <property type="component" value="Unassembled WGS sequence"/>
</dbReference>
<keyword evidence="2" id="KW-1185">Reference proteome</keyword>
<evidence type="ECO:0008006" key="3">
    <source>
        <dbReference type="Google" id="ProtNLM"/>
    </source>
</evidence>
<gene>
    <name evidence="1" type="ORF">K466DRAFT_456692</name>
</gene>
<protein>
    <recommendedName>
        <fullName evidence="3">CCHC-type domain-containing protein</fullName>
    </recommendedName>
</protein>
<dbReference type="EMBL" id="ML212019">
    <property type="protein sequence ID" value="TFK79486.1"/>
    <property type="molecule type" value="Genomic_DNA"/>
</dbReference>
<evidence type="ECO:0000313" key="2">
    <source>
        <dbReference type="Proteomes" id="UP000308197"/>
    </source>
</evidence>
<feature type="non-terminal residue" evidence="1">
    <location>
        <position position="128"/>
    </location>
</feature>
<sequence length="128" mass="14143">ATTTLVVEIADTSSRARQRALAGTTVPFANGVRTAQVLEDRRQVPQCPQCLRWGHVRATCRANSTTCERCGEAHDAQYHRVMASCCRGSTSPTCEHAARCINCGSAHRATSRECPYYVHRNDLAWHQA</sequence>
<dbReference type="AlphaFoldDB" id="A0A5C3NPL6"/>
<accession>A0A5C3NPL6</accession>
<name>A0A5C3NPL6_9APHY</name>
<reference evidence="1 2" key="1">
    <citation type="journal article" date="2019" name="Nat. Ecol. Evol.">
        <title>Megaphylogeny resolves global patterns of mushroom evolution.</title>
        <authorList>
            <person name="Varga T."/>
            <person name="Krizsan K."/>
            <person name="Foldi C."/>
            <person name="Dima B."/>
            <person name="Sanchez-Garcia M."/>
            <person name="Sanchez-Ramirez S."/>
            <person name="Szollosi G.J."/>
            <person name="Szarkandi J.G."/>
            <person name="Papp V."/>
            <person name="Albert L."/>
            <person name="Andreopoulos W."/>
            <person name="Angelini C."/>
            <person name="Antonin V."/>
            <person name="Barry K.W."/>
            <person name="Bougher N.L."/>
            <person name="Buchanan P."/>
            <person name="Buyck B."/>
            <person name="Bense V."/>
            <person name="Catcheside P."/>
            <person name="Chovatia M."/>
            <person name="Cooper J."/>
            <person name="Damon W."/>
            <person name="Desjardin D."/>
            <person name="Finy P."/>
            <person name="Geml J."/>
            <person name="Haridas S."/>
            <person name="Hughes K."/>
            <person name="Justo A."/>
            <person name="Karasinski D."/>
            <person name="Kautmanova I."/>
            <person name="Kiss B."/>
            <person name="Kocsube S."/>
            <person name="Kotiranta H."/>
            <person name="LaButti K.M."/>
            <person name="Lechner B.E."/>
            <person name="Liimatainen K."/>
            <person name="Lipzen A."/>
            <person name="Lukacs Z."/>
            <person name="Mihaltcheva S."/>
            <person name="Morgado L.N."/>
            <person name="Niskanen T."/>
            <person name="Noordeloos M.E."/>
            <person name="Ohm R.A."/>
            <person name="Ortiz-Santana B."/>
            <person name="Ovrebo C."/>
            <person name="Racz N."/>
            <person name="Riley R."/>
            <person name="Savchenko A."/>
            <person name="Shiryaev A."/>
            <person name="Soop K."/>
            <person name="Spirin V."/>
            <person name="Szebenyi C."/>
            <person name="Tomsovsky M."/>
            <person name="Tulloss R.E."/>
            <person name="Uehling J."/>
            <person name="Grigoriev I.V."/>
            <person name="Vagvolgyi C."/>
            <person name="Papp T."/>
            <person name="Martin F.M."/>
            <person name="Miettinen O."/>
            <person name="Hibbett D.S."/>
            <person name="Nagy L.G."/>
        </authorList>
    </citation>
    <scope>NUCLEOTIDE SEQUENCE [LARGE SCALE GENOMIC DNA]</scope>
    <source>
        <strain evidence="1 2">HHB13444</strain>
    </source>
</reference>
<feature type="non-terminal residue" evidence="1">
    <location>
        <position position="1"/>
    </location>
</feature>
<dbReference type="InParanoid" id="A0A5C3NPL6"/>
<proteinExistence type="predicted"/>
<evidence type="ECO:0000313" key="1">
    <source>
        <dbReference type="EMBL" id="TFK79486.1"/>
    </source>
</evidence>